<protein>
    <recommendedName>
        <fullName evidence="1">DUF5018 domain-containing protein</fullName>
    </recommendedName>
</protein>
<dbReference type="AlphaFoldDB" id="A0A1M4XYS0"/>
<dbReference type="Gene3D" id="2.60.40.2340">
    <property type="match status" value="1"/>
</dbReference>
<organism evidence="2 3">
    <name type="scientific">Arenibacter palladensis</name>
    <dbReference type="NCBI Taxonomy" id="237373"/>
    <lineage>
        <taxon>Bacteria</taxon>
        <taxon>Pseudomonadati</taxon>
        <taxon>Bacteroidota</taxon>
        <taxon>Flavobacteriia</taxon>
        <taxon>Flavobacteriales</taxon>
        <taxon>Flavobacteriaceae</taxon>
        <taxon>Arenibacter</taxon>
    </lineage>
</organism>
<reference evidence="3" key="1">
    <citation type="submission" date="2016-11" db="EMBL/GenBank/DDBJ databases">
        <authorList>
            <person name="Varghese N."/>
            <person name="Submissions S."/>
        </authorList>
    </citation>
    <scope>NUCLEOTIDE SEQUENCE [LARGE SCALE GENOMIC DNA]</scope>
    <source>
        <strain evidence="3">DSM 17539</strain>
    </source>
</reference>
<gene>
    <name evidence="2" type="ORF">SAMN03080594_102245</name>
</gene>
<proteinExistence type="predicted"/>
<sequence length="128" mass="13857">MKKMSMLLVAMFLVIVSCNKDDDNNKVPVKSSDKEITAFSFLAGDNDGLSKDIKASIDSKAKTIKAELPTGTTLTKLKPTITVSEDANVSPKSKVITDFTKAIVYTVTAEDETTSKYTVTITATKNNE</sequence>
<dbReference type="Proteomes" id="UP000184406">
    <property type="component" value="Unassembled WGS sequence"/>
</dbReference>
<accession>A0A1M4XYS0</accession>
<evidence type="ECO:0000313" key="2">
    <source>
        <dbReference type="EMBL" id="SHE98392.1"/>
    </source>
</evidence>
<dbReference type="InterPro" id="IPR032186">
    <property type="entry name" value="DUF5018"/>
</dbReference>
<evidence type="ECO:0000259" key="1">
    <source>
        <dbReference type="Pfam" id="PF16410"/>
    </source>
</evidence>
<keyword evidence="3" id="KW-1185">Reference proteome</keyword>
<dbReference type="Pfam" id="PF16410">
    <property type="entry name" value="DUF5018"/>
    <property type="match status" value="1"/>
</dbReference>
<name>A0A1M4XYS0_9FLAO</name>
<dbReference type="PROSITE" id="PS51257">
    <property type="entry name" value="PROKAR_LIPOPROTEIN"/>
    <property type="match status" value="1"/>
</dbReference>
<dbReference type="EMBL" id="FQUX01000002">
    <property type="protein sequence ID" value="SHE98392.1"/>
    <property type="molecule type" value="Genomic_DNA"/>
</dbReference>
<evidence type="ECO:0000313" key="3">
    <source>
        <dbReference type="Proteomes" id="UP000184406"/>
    </source>
</evidence>
<feature type="domain" description="DUF5018" evidence="1">
    <location>
        <begin position="29"/>
        <end position="122"/>
    </location>
</feature>